<comment type="caution">
    <text evidence="2">The sequence shown here is derived from an EMBL/GenBank/DDBJ whole genome shotgun (WGS) entry which is preliminary data.</text>
</comment>
<dbReference type="AlphaFoldDB" id="A0A8J7YZA8"/>
<organism evidence="2 3">
    <name type="scientific">Candidatus Sysuiplasma superficiale</name>
    <dbReference type="NCBI Taxonomy" id="2823368"/>
    <lineage>
        <taxon>Archaea</taxon>
        <taxon>Methanobacteriati</taxon>
        <taxon>Thermoplasmatota</taxon>
        <taxon>Thermoplasmata</taxon>
        <taxon>Candidatus Sysuiplasmatales</taxon>
        <taxon>Candidatus Sysuiplasmataceae</taxon>
        <taxon>Candidatus Sysuiplasma</taxon>
    </lineage>
</organism>
<name>A0A8J7YZA8_9ARCH</name>
<evidence type="ECO:0000313" key="3">
    <source>
        <dbReference type="Proteomes" id="UP000750197"/>
    </source>
</evidence>
<dbReference type="EMBL" id="JAHEAC010000176">
    <property type="protein sequence ID" value="MBX8645111.1"/>
    <property type="molecule type" value="Genomic_DNA"/>
</dbReference>
<evidence type="ECO:0000256" key="1">
    <source>
        <dbReference type="SAM" id="MobiDB-lite"/>
    </source>
</evidence>
<dbReference type="Pfam" id="PF01475">
    <property type="entry name" value="FUR"/>
    <property type="match status" value="1"/>
</dbReference>
<dbReference type="InterPro" id="IPR002481">
    <property type="entry name" value="FUR"/>
</dbReference>
<dbReference type="CDD" id="cd07153">
    <property type="entry name" value="Fur_like"/>
    <property type="match status" value="1"/>
</dbReference>
<reference evidence="2" key="1">
    <citation type="submission" date="2021-05" db="EMBL/GenBank/DDBJ databases">
        <title>Genomic insights into ecological role and evolution of a novel Thermoplasmata order Candidatus Sysuiplasmatales.</title>
        <authorList>
            <person name="Yuan Y."/>
        </authorList>
    </citation>
    <scope>NUCLEOTIDE SEQUENCE</scope>
    <source>
        <strain evidence="2">TUT19-bin139</strain>
    </source>
</reference>
<dbReference type="GO" id="GO:0003700">
    <property type="term" value="F:DNA-binding transcription factor activity"/>
    <property type="evidence" value="ECO:0007669"/>
    <property type="project" value="InterPro"/>
</dbReference>
<dbReference type="Gene3D" id="1.10.10.10">
    <property type="entry name" value="Winged helix-like DNA-binding domain superfamily/Winged helix DNA-binding domain"/>
    <property type="match status" value="1"/>
</dbReference>
<dbReference type="InterPro" id="IPR036388">
    <property type="entry name" value="WH-like_DNA-bd_sf"/>
</dbReference>
<dbReference type="Proteomes" id="UP000750197">
    <property type="component" value="Unassembled WGS sequence"/>
</dbReference>
<dbReference type="GO" id="GO:1900376">
    <property type="term" value="P:regulation of secondary metabolite biosynthetic process"/>
    <property type="evidence" value="ECO:0007669"/>
    <property type="project" value="TreeGrafter"/>
</dbReference>
<feature type="region of interest" description="Disordered" evidence="1">
    <location>
        <begin position="1"/>
        <end position="45"/>
    </location>
</feature>
<sequence length="185" mass="20546">MSKDAAGRMSERPRGSRTLGHGVGEEVSATVHGGKRKHKPTVRNYPGTDEIRELLHREGMRATAQRLIIARALSGSDGHATVSDMLKRVRKILPQVSLSTVYTTMLLFERMGIVTRLSGRNNEIVFDANSEAHANIVCVRCGRVEDMDVDGELLRSIEKGAMKRGHSEPKVDITIHALCSLHRRR</sequence>
<evidence type="ECO:0000313" key="2">
    <source>
        <dbReference type="EMBL" id="MBX8645111.1"/>
    </source>
</evidence>
<gene>
    <name evidence="2" type="ORF">KIY12_10420</name>
</gene>
<dbReference type="GO" id="GO:0045892">
    <property type="term" value="P:negative regulation of DNA-templated transcription"/>
    <property type="evidence" value="ECO:0007669"/>
    <property type="project" value="TreeGrafter"/>
</dbReference>
<dbReference type="GO" id="GO:0008270">
    <property type="term" value="F:zinc ion binding"/>
    <property type="evidence" value="ECO:0007669"/>
    <property type="project" value="TreeGrafter"/>
</dbReference>
<proteinExistence type="predicted"/>
<dbReference type="GO" id="GO:0000976">
    <property type="term" value="F:transcription cis-regulatory region binding"/>
    <property type="evidence" value="ECO:0007669"/>
    <property type="project" value="TreeGrafter"/>
</dbReference>
<dbReference type="PANTHER" id="PTHR33202:SF7">
    <property type="entry name" value="FERRIC UPTAKE REGULATION PROTEIN"/>
    <property type="match status" value="1"/>
</dbReference>
<protein>
    <submittedName>
        <fullName evidence="2">Transcriptional repressor</fullName>
    </submittedName>
</protein>
<feature type="compositionally biased region" description="Basic and acidic residues" evidence="1">
    <location>
        <begin position="1"/>
        <end position="14"/>
    </location>
</feature>
<dbReference type="InterPro" id="IPR036390">
    <property type="entry name" value="WH_DNA-bd_sf"/>
</dbReference>
<dbReference type="PANTHER" id="PTHR33202">
    <property type="entry name" value="ZINC UPTAKE REGULATION PROTEIN"/>
    <property type="match status" value="1"/>
</dbReference>
<accession>A0A8J7YZA8</accession>
<dbReference type="SUPFAM" id="SSF46785">
    <property type="entry name" value="Winged helix' DNA-binding domain"/>
    <property type="match status" value="1"/>
</dbReference>